<reference evidence="2 3" key="1">
    <citation type="submission" date="2020-06" db="EMBL/GenBank/DDBJ databases">
        <authorList>
            <person name="Duchaud E."/>
        </authorList>
    </citation>
    <scope>NUCLEOTIDE SEQUENCE [LARGE SCALE GENOMIC DNA]</scope>
    <source>
        <strain evidence="2">Alteromonas fortis</strain>
    </source>
</reference>
<evidence type="ECO:0000313" key="2">
    <source>
        <dbReference type="EMBL" id="CAB9494689.1"/>
    </source>
</evidence>
<feature type="transmembrane region" description="Helical" evidence="1">
    <location>
        <begin position="16"/>
        <end position="39"/>
    </location>
</feature>
<keyword evidence="1" id="KW-0472">Membrane</keyword>
<organism evidence="2 3">
    <name type="scientific">Alteromonas macleodii</name>
    <name type="common">Pseudoalteromonas macleodii</name>
    <dbReference type="NCBI Taxonomy" id="28108"/>
    <lineage>
        <taxon>Bacteria</taxon>
        <taxon>Pseudomonadati</taxon>
        <taxon>Pseudomonadota</taxon>
        <taxon>Gammaproteobacteria</taxon>
        <taxon>Alteromonadales</taxon>
        <taxon>Alteromonadaceae</taxon>
        <taxon>Alteromonas/Salinimonas group</taxon>
        <taxon>Alteromonas</taxon>
    </lineage>
</organism>
<sequence>MAVCLMAALCSLPQYLWSWLGFTAELVCIVAVATLMIVWRLYDAFSNNISTTQYALSLTSDGIIRAIDDSALLLEPSSTTMPSVLTDALSDGTSMKIHQSSQLFTWGMCINVLRHKRHWFEKGHNHLTWVLKGECCEADYRRLARAIIFARKATP</sequence>
<keyword evidence="1" id="KW-0812">Transmembrane</keyword>
<name>A0A6T9Y1P8_ALTMA</name>
<dbReference type="AlphaFoldDB" id="A0A6T9Y1P8"/>
<evidence type="ECO:0000256" key="1">
    <source>
        <dbReference type="SAM" id="Phobius"/>
    </source>
</evidence>
<evidence type="ECO:0000313" key="3">
    <source>
        <dbReference type="Proteomes" id="UP000509458"/>
    </source>
</evidence>
<proteinExistence type="predicted"/>
<dbReference type="RefSeq" id="WP_232091202.1">
    <property type="nucleotide sequence ID" value="NZ_LR812090.1"/>
</dbReference>
<keyword evidence="1" id="KW-1133">Transmembrane helix</keyword>
<gene>
    <name evidence="2" type="ORF">ALFOR1_40055</name>
</gene>
<dbReference type="EMBL" id="LR812090">
    <property type="protein sequence ID" value="CAB9494689.1"/>
    <property type="molecule type" value="Genomic_DNA"/>
</dbReference>
<dbReference type="Proteomes" id="UP000509458">
    <property type="component" value="Chromosome"/>
</dbReference>
<protein>
    <submittedName>
        <fullName evidence="2">Uncharacterized protein</fullName>
    </submittedName>
</protein>
<accession>A0A6T9Y1P8</accession>